<dbReference type="SUPFAM" id="SSF110849">
    <property type="entry name" value="ParB/Sulfiredoxin"/>
    <property type="match status" value="1"/>
</dbReference>
<evidence type="ECO:0000313" key="2">
    <source>
        <dbReference type="EMBL" id="MBG6287834.1"/>
    </source>
</evidence>
<feature type="compositionally biased region" description="Polar residues" evidence="1">
    <location>
        <begin position="226"/>
        <end position="236"/>
    </location>
</feature>
<accession>A0ABS0KIU4</accession>
<gene>
    <name evidence="2" type="ORF">I5I61_10295</name>
</gene>
<protein>
    <recommendedName>
        <fullName evidence="4">Plasmid replication/partition related protein</fullName>
    </recommendedName>
</protein>
<dbReference type="InterPro" id="IPR036086">
    <property type="entry name" value="ParB/Sulfiredoxin_sf"/>
</dbReference>
<comment type="caution">
    <text evidence="2">The sequence shown here is derived from an EMBL/GenBank/DDBJ whole genome shotgun (WGS) entry which is preliminary data.</text>
</comment>
<dbReference type="Gene3D" id="1.10.10.2830">
    <property type="match status" value="1"/>
</dbReference>
<feature type="region of interest" description="Disordered" evidence="1">
    <location>
        <begin position="188"/>
        <end position="236"/>
    </location>
</feature>
<keyword evidence="3" id="KW-1185">Reference proteome</keyword>
<name>A0ABS0KIU4_PSENT</name>
<dbReference type="Proteomes" id="UP000608450">
    <property type="component" value="Unassembled WGS sequence"/>
</dbReference>
<dbReference type="RefSeq" id="WP_196912625.1">
    <property type="nucleotide sequence ID" value="NZ_DAMDDB010000030.1"/>
</dbReference>
<reference evidence="2 3" key="1">
    <citation type="submission" date="2020-11" db="EMBL/GenBank/DDBJ databases">
        <title>Enhanced detection system for hospital associated transmission using whole genome sequencing surveillance.</title>
        <authorList>
            <person name="Harrison L.H."/>
            <person name="Van Tyne D."/>
            <person name="Marsh J.W."/>
            <person name="Griffith M.P."/>
            <person name="Snyder D.J."/>
            <person name="Cooper V.S."/>
            <person name="Mustapha M."/>
        </authorList>
    </citation>
    <scope>NUCLEOTIDE SEQUENCE [LARGE SCALE GENOMIC DNA]</scope>
    <source>
        <strain evidence="2 3">PSA00705</strain>
    </source>
</reference>
<evidence type="ECO:0000313" key="3">
    <source>
        <dbReference type="Proteomes" id="UP000608450"/>
    </source>
</evidence>
<proteinExistence type="predicted"/>
<feature type="compositionally biased region" description="Low complexity" evidence="1">
    <location>
        <begin position="206"/>
        <end position="219"/>
    </location>
</feature>
<evidence type="ECO:0000256" key="1">
    <source>
        <dbReference type="SAM" id="MobiDB-lite"/>
    </source>
</evidence>
<organism evidence="2 3">
    <name type="scientific">Pseudomonas nitroreducens</name>
    <dbReference type="NCBI Taxonomy" id="46680"/>
    <lineage>
        <taxon>Bacteria</taxon>
        <taxon>Pseudomonadati</taxon>
        <taxon>Pseudomonadota</taxon>
        <taxon>Gammaproteobacteria</taxon>
        <taxon>Pseudomonadales</taxon>
        <taxon>Pseudomonadaceae</taxon>
        <taxon>Pseudomonas</taxon>
    </lineage>
</organism>
<dbReference type="EMBL" id="JADTFC010000019">
    <property type="protein sequence ID" value="MBG6287834.1"/>
    <property type="molecule type" value="Genomic_DNA"/>
</dbReference>
<sequence>MQTSVLEYHPLANIFPLLSGADYDGLKADVKEQGQLEPIILHEGKILDGRNRYRVCLDLGVNPITKDFEGEDPLAYVVALNLRRRHLTTAQRALIAVELGKEISVGSQSDSTASERVARILLPDAAKTMNVSPRSVSSAKRVLRDGAPNLVKAVKNGELSISIAEQLAKLPVQQQDELCDRGAKAMRLAAQRMKQPKEHSEDNSSQDAPDPQEAPQPEEFALLPSDDSNAKSTPSRKPSALLLFELADSGMQEGREAASVVEEILDAVDEGLDLQLLAFTTEIAVLLKDRIRSRVYRR</sequence>
<evidence type="ECO:0008006" key="4">
    <source>
        <dbReference type="Google" id="ProtNLM"/>
    </source>
</evidence>